<dbReference type="InterPro" id="IPR055013">
    <property type="entry name" value="CzcI"/>
</dbReference>
<dbReference type="AlphaFoldDB" id="A0A368L1A8"/>
<evidence type="ECO:0008006" key="5">
    <source>
        <dbReference type="Google" id="ProtNLM"/>
    </source>
</evidence>
<feature type="signal peptide" evidence="2">
    <location>
        <begin position="1"/>
        <end position="20"/>
    </location>
</feature>
<evidence type="ECO:0000256" key="1">
    <source>
        <dbReference type="SAM" id="MobiDB-lite"/>
    </source>
</evidence>
<dbReference type="GO" id="GO:0046686">
    <property type="term" value="P:response to cadmium ion"/>
    <property type="evidence" value="ECO:0007669"/>
    <property type="project" value="InterPro"/>
</dbReference>
<dbReference type="RefSeq" id="WP_114403480.1">
    <property type="nucleotide sequence ID" value="NZ_QPGB01000005.1"/>
</dbReference>
<name>A0A368L1A8_9BURK</name>
<dbReference type="Proteomes" id="UP000252357">
    <property type="component" value="Unassembled WGS sequence"/>
</dbReference>
<feature type="chain" id="PRO_5016852437" description="Cobalt-zinc-cadmium resistance protein" evidence="2">
    <location>
        <begin position="21"/>
        <end position="117"/>
    </location>
</feature>
<proteinExistence type="predicted"/>
<feature type="region of interest" description="Disordered" evidence="1">
    <location>
        <begin position="34"/>
        <end position="61"/>
    </location>
</feature>
<evidence type="ECO:0000313" key="3">
    <source>
        <dbReference type="EMBL" id="RCS56879.1"/>
    </source>
</evidence>
<feature type="compositionally biased region" description="Basic and acidic residues" evidence="1">
    <location>
        <begin position="45"/>
        <end position="54"/>
    </location>
</feature>
<sequence>MKRYSIIFLLILLPVQFSWAAMASYCQHESGVATNHPGHHSHAHQATDHHESGKDASPSTGVHHDCGTCHMGCATALTGNHSSPRIAIGQHYQIDYNVNLSRAHTERPERPQWLRLA</sequence>
<evidence type="ECO:0000256" key="2">
    <source>
        <dbReference type="SAM" id="SignalP"/>
    </source>
</evidence>
<evidence type="ECO:0000313" key="4">
    <source>
        <dbReference type="Proteomes" id="UP000252357"/>
    </source>
</evidence>
<gene>
    <name evidence="3" type="ORF">DU000_11115</name>
</gene>
<protein>
    <recommendedName>
        <fullName evidence="5">Cobalt-zinc-cadmium resistance protein</fullName>
    </recommendedName>
</protein>
<comment type="caution">
    <text evidence="3">The sequence shown here is derived from an EMBL/GenBank/DDBJ whole genome shotgun (WGS) entry which is preliminary data.</text>
</comment>
<reference evidence="3 4" key="1">
    <citation type="journal article" date="2018" name="Int. J. Syst. Evol. Microbiol.">
        <title>Parvibium lacunae gen. nov., sp. nov., a new member of the family Alcaligenaceae isolated from a freshwater pond.</title>
        <authorList>
            <person name="Chen W.M."/>
            <person name="Xie P.B."/>
            <person name="Hsu M.Y."/>
            <person name="Sheu S.Y."/>
        </authorList>
    </citation>
    <scope>NUCLEOTIDE SEQUENCE [LARGE SCALE GENOMIC DNA]</scope>
    <source>
        <strain evidence="3 4">KMB9</strain>
    </source>
</reference>
<keyword evidence="2" id="KW-0732">Signal</keyword>
<accession>A0A368L1A8</accession>
<dbReference type="EMBL" id="QPGB01000005">
    <property type="protein sequence ID" value="RCS56879.1"/>
    <property type="molecule type" value="Genomic_DNA"/>
</dbReference>
<keyword evidence="4" id="KW-1185">Reference proteome</keyword>
<organism evidence="3 4">
    <name type="scientific">Parvibium lacunae</name>
    <dbReference type="NCBI Taxonomy" id="1888893"/>
    <lineage>
        <taxon>Bacteria</taxon>
        <taxon>Pseudomonadati</taxon>
        <taxon>Pseudomonadota</taxon>
        <taxon>Betaproteobacteria</taxon>
        <taxon>Burkholderiales</taxon>
        <taxon>Alcaligenaceae</taxon>
        <taxon>Parvibium</taxon>
    </lineage>
</organism>
<dbReference type="NCBIfam" id="NF045614">
    <property type="entry name" value="efflu_CzcI_Cupr"/>
    <property type="match status" value="1"/>
</dbReference>